<name>A0A3B3R1G9_9TELE</name>
<protein>
    <submittedName>
        <fullName evidence="10">Transforming, acidic coiled-coil containing protein 3</fullName>
    </submittedName>
</protein>
<dbReference type="Proteomes" id="UP000261540">
    <property type="component" value="Unplaced"/>
</dbReference>
<feature type="coiled-coil region" evidence="7">
    <location>
        <begin position="883"/>
        <end position="960"/>
    </location>
</feature>
<evidence type="ECO:0000313" key="11">
    <source>
        <dbReference type="Proteomes" id="UP000261540"/>
    </source>
</evidence>
<dbReference type="OrthoDB" id="10255048at2759"/>
<dbReference type="InterPro" id="IPR007707">
    <property type="entry name" value="TACC_C"/>
</dbReference>
<evidence type="ECO:0000256" key="1">
    <source>
        <dbReference type="ARBA" id="ARBA00004245"/>
    </source>
</evidence>
<dbReference type="AlphaFoldDB" id="A0A3B3R1G9"/>
<dbReference type="Pfam" id="PF05010">
    <property type="entry name" value="TACC_C"/>
    <property type="match status" value="1"/>
</dbReference>
<feature type="compositionally biased region" description="Basic and acidic residues" evidence="8">
    <location>
        <begin position="396"/>
        <end position="407"/>
    </location>
</feature>
<dbReference type="GO" id="GO:0005737">
    <property type="term" value="C:cytoplasm"/>
    <property type="evidence" value="ECO:0007669"/>
    <property type="project" value="TreeGrafter"/>
</dbReference>
<evidence type="ECO:0000256" key="6">
    <source>
        <dbReference type="ARBA" id="ARBA00023212"/>
    </source>
</evidence>
<keyword evidence="3" id="KW-0963">Cytoplasm</keyword>
<dbReference type="CTD" id="10460"/>
<dbReference type="Ensembl" id="ENSPKIT00000023701.1">
    <property type="protein sequence ID" value="ENSPKIP00000011750.1"/>
    <property type="gene ID" value="ENSPKIG00000018717.1"/>
</dbReference>
<dbReference type="Gene3D" id="1.20.5.1700">
    <property type="match status" value="1"/>
</dbReference>
<evidence type="ECO:0000259" key="9">
    <source>
        <dbReference type="Pfam" id="PF05010"/>
    </source>
</evidence>
<dbReference type="InterPro" id="IPR039915">
    <property type="entry name" value="TACC"/>
</dbReference>
<organism evidence="10 11">
    <name type="scientific">Paramormyrops kingsleyae</name>
    <dbReference type="NCBI Taxonomy" id="1676925"/>
    <lineage>
        <taxon>Eukaryota</taxon>
        <taxon>Metazoa</taxon>
        <taxon>Chordata</taxon>
        <taxon>Craniata</taxon>
        <taxon>Vertebrata</taxon>
        <taxon>Euteleostomi</taxon>
        <taxon>Actinopterygii</taxon>
        <taxon>Neopterygii</taxon>
        <taxon>Teleostei</taxon>
        <taxon>Osteoglossocephala</taxon>
        <taxon>Osteoglossomorpha</taxon>
        <taxon>Osteoglossiformes</taxon>
        <taxon>Mormyridae</taxon>
        <taxon>Paramormyrops</taxon>
    </lineage>
</organism>
<dbReference type="FunFam" id="1.20.5.1700:FF:000001">
    <property type="entry name" value="Transforming acidic coiled-coil-containing protein 1 isoform 2"/>
    <property type="match status" value="1"/>
</dbReference>
<evidence type="ECO:0000256" key="2">
    <source>
        <dbReference type="ARBA" id="ARBA00009423"/>
    </source>
</evidence>
<keyword evidence="4" id="KW-0597">Phosphoprotein</keyword>
<evidence type="ECO:0000313" key="10">
    <source>
        <dbReference type="Ensembl" id="ENSPKIP00000011750.1"/>
    </source>
</evidence>
<feature type="region of interest" description="Disordered" evidence="8">
    <location>
        <begin position="328"/>
        <end position="494"/>
    </location>
</feature>
<dbReference type="KEGG" id="pki:111855403"/>
<dbReference type="STRING" id="1676925.ENSPKIP00000011750"/>
<keyword evidence="6" id="KW-0206">Cytoskeleton</keyword>
<reference evidence="10" key="1">
    <citation type="submission" date="2025-08" db="UniProtKB">
        <authorList>
            <consortium name="Ensembl"/>
        </authorList>
    </citation>
    <scope>IDENTIFICATION</scope>
</reference>
<keyword evidence="11" id="KW-1185">Reference proteome</keyword>
<dbReference type="GO" id="GO:0007097">
    <property type="term" value="P:nuclear migration"/>
    <property type="evidence" value="ECO:0007669"/>
    <property type="project" value="TreeGrafter"/>
</dbReference>
<evidence type="ECO:0000256" key="4">
    <source>
        <dbReference type="ARBA" id="ARBA00022553"/>
    </source>
</evidence>
<dbReference type="PANTHER" id="PTHR13924">
    <property type="entry name" value="TRANSFORMING ACIDIC COILED-COIL CONTAINING PROTEIN 1/2"/>
    <property type="match status" value="1"/>
</dbReference>
<sequence>MALAENEHGLVCEASGMSTARANDENHGVCLVSKHSASETSGDIFAIIQPTGRPSILRQSQVDNLPSKGAPKGVKVCFQTPRRDPVTKRIVSPTNNLKMADPLHSEDGTQVIEMNHLEENSSLRLSRSVPEDGQGSPGVLLELCPEDVPISSKGNYHLDFENLDSFNPFQGSNLMADSPAKNVPVQKLQMSGKLGAFENPPVGVALSELLPELSANTGDQISETANKAESCLDETLPFVSMDGSVVDLSTEVCSTESTVIIDMKHQAEAAQIETSLGDEPVPQASCSQQQDIQVKNVPETLADAKNSPTFPSGTYNFDFDSLDSVNPFQTGGSKLQNSPVLGRKLPSSPTLLAAPDHPEMQPTTPEPVPPTKDQNVSPPVWESPALPAEQPVLEKNQLKTETAEPHSDAPYLSTSPPTRDVPLKLEFNFGDGDEVKRKPPPKMLGKRPPGVKPACKKAVRVEGGVQPTVTEAPAASDDPCMDIPAPKASYNFDQLDDPNFNPFASGLKMSNSPKSSEKCCVSPKSEALVETLETSLPEKLEAEDKPAAASVPGDEEETALKQTCDTTVVKQAQETPVMSQVEEGPSACEVVCQGSPAPQGPILTPPAKLEPENLPETSLAGAEEEFVPGATFLADNFEGQIDYLEQFGSTTFKESALRKQSLYMKFDPLLRDSPKKMPSSSELNGLPLPAAFVSRLEEREPKAESELRRDKLGGLSLLEDLPAPAVGALVPDVPVALDCLVPPFSQPTGAEDAIFEVLRYSQKDMDAALDKVRSEVESAASREATEREDEWNAKYMKLSQDNHEMGIIMSDFEATISQIIADNKKEKQDLQEELKKVQHDKEQVALDLSAMERSFSELFKRLEKHKEVIEGYKKNEETLKKCAQDYLTRIKKEEQRYQALKAHAEEKIGQANMEIAQLRTKQKAEMSALQAQLRREQLKVQSLEKSLEQKVKETEELTKLCDDLIVNVQKR</sequence>
<evidence type="ECO:0000256" key="8">
    <source>
        <dbReference type="SAM" id="MobiDB-lite"/>
    </source>
</evidence>
<proteinExistence type="inferred from homology"/>
<feature type="compositionally biased region" description="Polar residues" evidence="8">
    <location>
        <begin position="328"/>
        <end position="339"/>
    </location>
</feature>
<evidence type="ECO:0000256" key="7">
    <source>
        <dbReference type="SAM" id="Coils"/>
    </source>
</evidence>
<keyword evidence="5 7" id="KW-0175">Coiled coil</keyword>
<dbReference type="GO" id="GO:0007052">
    <property type="term" value="P:mitotic spindle organization"/>
    <property type="evidence" value="ECO:0007669"/>
    <property type="project" value="InterPro"/>
</dbReference>
<dbReference type="GO" id="GO:0021987">
    <property type="term" value="P:cerebral cortex development"/>
    <property type="evidence" value="ECO:0007669"/>
    <property type="project" value="TreeGrafter"/>
</dbReference>
<feature type="coiled-coil region" evidence="7">
    <location>
        <begin position="820"/>
        <end position="847"/>
    </location>
</feature>
<accession>A0A3B3R1G9</accession>
<dbReference type="GO" id="GO:0005856">
    <property type="term" value="C:cytoskeleton"/>
    <property type="evidence" value="ECO:0007669"/>
    <property type="project" value="UniProtKB-SubCell"/>
</dbReference>
<comment type="subcellular location">
    <subcellularLocation>
        <location evidence="1">Cytoplasm</location>
        <location evidence="1">Cytoskeleton</location>
    </subcellularLocation>
</comment>
<dbReference type="GeneTree" id="ENSGT00940000158858"/>
<comment type="similarity">
    <text evidence="2">Belongs to the TACC family.</text>
</comment>
<evidence type="ECO:0000256" key="5">
    <source>
        <dbReference type="ARBA" id="ARBA00023054"/>
    </source>
</evidence>
<dbReference type="Pfam" id="PF25777">
    <property type="entry name" value="Aurora-A_bind_TACC3"/>
    <property type="match status" value="1"/>
</dbReference>
<dbReference type="InterPro" id="IPR057663">
    <property type="entry name" value="TACC3_Aurora-A_bind"/>
</dbReference>
<feature type="domain" description="Transforming acidic coiled-coil-containing protein C-terminal" evidence="9">
    <location>
        <begin position="760"/>
        <end position="965"/>
    </location>
</feature>
<evidence type="ECO:0000256" key="3">
    <source>
        <dbReference type="ARBA" id="ARBA00022490"/>
    </source>
</evidence>
<reference evidence="10" key="2">
    <citation type="submission" date="2025-09" db="UniProtKB">
        <authorList>
            <consortium name="Ensembl"/>
        </authorList>
    </citation>
    <scope>IDENTIFICATION</scope>
</reference>
<dbReference type="PANTHER" id="PTHR13924:SF4">
    <property type="entry name" value="TRANSFORMING ACIDIC COILED-COIL-CONTAINING PROTEIN 3"/>
    <property type="match status" value="1"/>
</dbReference>